<evidence type="ECO:0000313" key="3">
    <source>
        <dbReference type="Proteomes" id="UP001139264"/>
    </source>
</evidence>
<dbReference type="Proteomes" id="UP001139264">
    <property type="component" value="Unassembled WGS sequence"/>
</dbReference>
<dbReference type="RefSeq" id="WP_227908594.1">
    <property type="nucleotide sequence ID" value="NZ_CP095461.1"/>
</dbReference>
<comment type="caution">
    <text evidence="2">The sequence shown here is derived from an EMBL/GenBank/DDBJ whole genome shotgun (WGS) entry which is preliminary data.</text>
</comment>
<dbReference type="EMBL" id="JAJFZP010000011">
    <property type="protein sequence ID" value="MCC3270351.1"/>
    <property type="molecule type" value="Genomic_DNA"/>
</dbReference>
<gene>
    <name evidence="2" type="ORF">LJ751_13480</name>
</gene>
<sequence>MPTSSRSPSGPFALRAVGQGGASSGGQAAGPRGLVRRGTHVHVAL</sequence>
<evidence type="ECO:0000256" key="1">
    <source>
        <dbReference type="SAM" id="MobiDB-lite"/>
    </source>
</evidence>
<reference evidence="2" key="1">
    <citation type="submission" date="2021-10" db="EMBL/GenBank/DDBJ databases">
        <title>Novel species in genus Arthrobacter.</title>
        <authorList>
            <person name="Liu Y."/>
        </authorList>
    </citation>
    <scope>NUCLEOTIDE SEQUENCE</scope>
    <source>
        <strain evidence="2">Zg-Y809</strain>
    </source>
</reference>
<name>A0A9X1M342_9MICC</name>
<feature type="compositionally biased region" description="Basic residues" evidence="1">
    <location>
        <begin position="34"/>
        <end position="45"/>
    </location>
</feature>
<dbReference type="AlphaFoldDB" id="A0A9X1M342"/>
<proteinExistence type="predicted"/>
<evidence type="ECO:0000313" key="2">
    <source>
        <dbReference type="EMBL" id="MCC3270351.1"/>
    </source>
</evidence>
<feature type="compositionally biased region" description="Gly residues" evidence="1">
    <location>
        <begin position="18"/>
        <end position="28"/>
    </location>
</feature>
<accession>A0A9X1M342</accession>
<protein>
    <submittedName>
        <fullName evidence="2">Uncharacterized protein</fullName>
    </submittedName>
</protein>
<organism evidence="2 3">
    <name type="scientific">Arthrobacter gengyunqii</name>
    <dbReference type="NCBI Taxonomy" id="2886940"/>
    <lineage>
        <taxon>Bacteria</taxon>
        <taxon>Bacillati</taxon>
        <taxon>Actinomycetota</taxon>
        <taxon>Actinomycetes</taxon>
        <taxon>Micrococcales</taxon>
        <taxon>Micrococcaceae</taxon>
        <taxon>Arthrobacter</taxon>
    </lineage>
</organism>
<feature type="region of interest" description="Disordered" evidence="1">
    <location>
        <begin position="1"/>
        <end position="45"/>
    </location>
</feature>